<dbReference type="PROSITE" id="PS51257">
    <property type="entry name" value="PROKAR_LIPOPROTEIN"/>
    <property type="match status" value="1"/>
</dbReference>
<evidence type="ECO:0000313" key="4">
    <source>
        <dbReference type="EMBL" id="HGG92489.1"/>
    </source>
</evidence>
<protein>
    <recommendedName>
        <fullName evidence="3">FlgO domain-containing protein</fullName>
    </recommendedName>
</protein>
<feature type="chain" id="PRO_5027766365" description="FlgO domain-containing protein" evidence="2">
    <location>
        <begin position="23"/>
        <end position="238"/>
    </location>
</feature>
<dbReference type="AlphaFoldDB" id="A0A7C4EIQ5"/>
<evidence type="ECO:0000259" key="3">
    <source>
        <dbReference type="Pfam" id="PF17680"/>
    </source>
</evidence>
<keyword evidence="2" id="KW-0732">Signal</keyword>
<accession>A0A7C4EIQ5</accession>
<organism evidence="4">
    <name type="scientific">Fundidesulfovibrio putealis</name>
    <dbReference type="NCBI Taxonomy" id="270496"/>
    <lineage>
        <taxon>Bacteria</taxon>
        <taxon>Pseudomonadati</taxon>
        <taxon>Thermodesulfobacteriota</taxon>
        <taxon>Desulfovibrionia</taxon>
        <taxon>Desulfovibrionales</taxon>
        <taxon>Desulfovibrionaceae</taxon>
        <taxon>Fundidesulfovibrio</taxon>
    </lineage>
</organism>
<dbReference type="Pfam" id="PF17680">
    <property type="entry name" value="FlgO"/>
    <property type="match status" value="1"/>
</dbReference>
<feature type="domain" description="FlgO" evidence="3">
    <location>
        <begin position="49"/>
        <end position="183"/>
    </location>
</feature>
<dbReference type="EMBL" id="DSRP01000418">
    <property type="protein sequence ID" value="HGG92489.1"/>
    <property type="molecule type" value="Genomic_DNA"/>
</dbReference>
<gene>
    <name evidence="4" type="ORF">ENR59_05995</name>
</gene>
<sequence>MKRLCACLLLLVSTGCAPYANGELAMLIPDMGKKPDTQEYYPQAAQAIAMDLDAQLSARLGFGSSSSRGLQWVVITTPTDINAMGQATPLSRMMAEQLGLAMTAQGYYVQEIRKTSEVVFNKAQGEFMLSRDVRELATKKFQGTLIVTGTYVATPYGVRFNIEVMDARNNDVLAKSSQVLPMSATVAYLQQAPAQPGTSNIRPTVVTTPGTSVDPNATYMPQGDWRTSRMKTPNFLLP</sequence>
<name>A0A7C4EIQ5_9BACT</name>
<feature type="compositionally biased region" description="Polar residues" evidence="1">
    <location>
        <begin position="199"/>
        <end position="215"/>
    </location>
</feature>
<evidence type="ECO:0000256" key="1">
    <source>
        <dbReference type="SAM" id="MobiDB-lite"/>
    </source>
</evidence>
<dbReference type="InterPro" id="IPR041215">
    <property type="entry name" value="FlgO_dom"/>
</dbReference>
<feature type="region of interest" description="Disordered" evidence="1">
    <location>
        <begin position="199"/>
        <end position="225"/>
    </location>
</feature>
<feature type="signal peptide" evidence="2">
    <location>
        <begin position="1"/>
        <end position="22"/>
    </location>
</feature>
<reference evidence="4" key="1">
    <citation type="journal article" date="2020" name="mSystems">
        <title>Genome- and Community-Level Interaction Insights into Carbon Utilization and Element Cycling Functions of Hydrothermarchaeota in Hydrothermal Sediment.</title>
        <authorList>
            <person name="Zhou Z."/>
            <person name="Liu Y."/>
            <person name="Xu W."/>
            <person name="Pan J."/>
            <person name="Luo Z.H."/>
            <person name="Li M."/>
        </authorList>
    </citation>
    <scope>NUCLEOTIDE SEQUENCE [LARGE SCALE GENOMIC DNA]</scope>
    <source>
        <strain evidence="4">SpSt-413</strain>
    </source>
</reference>
<evidence type="ECO:0000256" key="2">
    <source>
        <dbReference type="SAM" id="SignalP"/>
    </source>
</evidence>
<proteinExistence type="predicted"/>
<comment type="caution">
    <text evidence="4">The sequence shown here is derived from an EMBL/GenBank/DDBJ whole genome shotgun (WGS) entry which is preliminary data.</text>
</comment>